<dbReference type="STRING" id="158607.A0A2P5IDH5"/>
<name>A0A2P5IDH5_DIAHE</name>
<dbReference type="InParanoid" id="A0A2P5IDH5"/>
<dbReference type="InterPro" id="IPR021476">
    <property type="entry name" value="Egh16-like"/>
</dbReference>
<dbReference type="PANTHER" id="PTHR34618:SF1">
    <property type="entry name" value="SECRETED PROTEIN"/>
    <property type="match status" value="1"/>
</dbReference>
<comment type="caution">
    <text evidence="1">The sequence shown here is derived from an EMBL/GenBank/DDBJ whole genome shotgun (WGS) entry which is preliminary data.</text>
</comment>
<accession>A0A2P5IDH5</accession>
<gene>
    <name evidence="1" type="ORF">DHEL01_v201047</name>
</gene>
<protein>
    <submittedName>
        <fullName evidence="1">MAS3 protein</fullName>
    </submittedName>
</protein>
<dbReference type="OrthoDB" id="5310497at2759"/>
<dbReference type="PANTHER" id="PTHR34618">
    <property type="entry name" value="SURFACE PROTEIN MAS1, PUTATIVE-RELATED"/>
    <property type="match status" value="1"/>
</dbReference>
<keyword evidence="2" id="KW-1185">Reference proteome</keyword>
<evidence type="ECO:0000313" key="1">
    <source>
        <dbReference type="EMBL" id="POS80546.1"/>
    </source>
</evidence>
<evidence type="ECO:0000313" key="2">
    <source>
        <dbReference type="Proteomes" id="UP000094444"/>
    </source>
</evidence>
<sequence length="286" mass="28789">MQYSSAILIAAYAATNVFAHGVVSAVQGANGVTLPGLSVADGTPRDCASPRCGSEADTSIIRKNELGTSRATALGRTNGGGPVDAAKMISLFMDGAGGNTSSVKAARALHEAALARRANLPRAANGGTKTPKGTQETAVKAATGMAAAQGLPTTQDDGTLQMTFHQVNQDGAGSLEGAIDPTSGGTDPTAFQEAQMTQDVPGIGIGGLSGASTMDFPIAIQMPAGMTCSGSVGGAENVCIARMQNSALAGPFGGSVAFTQSPAAKKRAIEYNLAKRRFARALKTEE</sequence>
<dbReference type="AlphaFoldDB" id="A0A2P5IDH5"/>
<organism evidence="1 2">
    <name type="scientific">Diaporthe helianthi</name>
    <dbReference type="NCBI Taxonomy" id="158607"/>
    <lineage>
        <taxon>Eukaryota</taxon>
        <taxon>Fungi</taxon>
        <taxon>Dikarya</taxon>
        <taxon>Ascomycota</taxon>
        <taxon>Pezizomycotina</taxon>
        <taxon>Sordariomycetes</taxon>
        <taxon>Sordariomycetidae</taxon>
        <taxon>Diaporthales</taxon>
        <taxon>Diaporthaceae</taxon>
        <taxon>Diaporthe</taxon>
    </lineage>
</organism>
<proteinExistence type="predicted"/>
<dbReference type="Pfam" id="PF11327">
    <property type="entry name" value="Egh16-like"/>
    <property type="match status" value="1"/>
</dbReference>
<dbReference type="EMBL" id="MAVT02000044">
    <property type="protein sequence ID" value="POS80546.1"/>
    <property type="molecule type" value="Genomic_DNA"/>
</dbReference>
<reference evidence="1" key="1">
    <citation type="submission" date="2017-09" db="EMBL/GenBank/DDBJ databases">
        <title>Polyketide synthases of a Diaporthe helianthi virulent isolate.</title>
        <authorList>
            <person name="Baroncelli R."/>
        </authorList>
    </citation>
    <scope>NUCLEOTIDE SEQUENCE [LARGE SCALE GENOMIC DNA]</scope>
    <source>
        <strain evidence="1">7/96</strain>
    </source>
</reference>
<dbReference type="Proteomes" id="UP000094444">
    <property type="component" value="Unassembled WGS sequence"/>
</dbReference>